<evidence type="ECO:0000313" key="3">
    <source>
        <dbReference type="Proteomes" id="UP000282674"/>
    </source>
</evidence>
<keyword evidence="3" id="KW-1185">Reference proteome</keyword>
<reference evidence="2 3" key="1">
    <citation type="submission" date="2018-10" db="EMBL/GenBank/DDBJ databases">
        <title>Isolation from soil.</title>
        <authorList>
            <person name="Hu J."/>
        </authorList>
    </citation>
    <scope>NUCLEOTIDE SEQUENCE [LARGE SCALE GENOMIC DNA]</scope>
    <source>
        <strain evidence="2 3">NEAU-Ht49</strain>
    </source>
</reference>
<evidence type="ECO:0000313" key="2">
    <source>
        <dbReference type="EMBL" id="RMI36704.1"/>
    </source>
</evidence>
<dbReference type="PANTHER" id="PTHR38436">
    <property type="entry name" value="POLYKETIDE CYCLASE SNOAL-LIKE DOMAIN"/>
    <property type="match status" value="1"/>
</dbReference>
<sequence length="120" mass="13471">MSQLIRDYIETVWNQGRTEEAERFLADDLVQHNPHLPNGRRPLVEFIDGLRQQLPGLHFDIRRTAAEGDLVFAHSLFTAEPGARGTAVIDVFRIADGLIAEHWDVREDVPESTTSGNPVA</sequence>
<dbReference type="Proteomes" id="UP000282674">
    <property type="component" value="Unassembled WGS sequence"/>
</dbReference>
<dbReference type="RefSeq" id="WP_122199297.1">
    <property type="nucleotide sequence ID" value="NZ_JBHSKC010000020.1"/>
</dbReference>
<proteinExistence type="predicted"/>
<dbReference type="PANTHER" id="PTHR38436:SF1">
    <property type="entry name" value="ESTER CYCLASE"/>
    <property type="match status" value="1"/>
</dbReference>
<dbReference type="OrthoDB" id="129343at2"/>
<dbReference type="GO" id="GO:0030638">
    <property type="term" value="P:polyketide metabolic process"/>
    <property type="evidence" value="ECO:0007669"/>
    <property type="project" value="InterPro"/>
</dbReference>
<gene>
    <name evidence="2" type="ORF">EBO15_37920</name>
</gene>
<dbReference type="InterPro" id="IPR032710">
    <property type="entry name" value="NTF2-like_dom_sf"/>
</dbReference>
<name>A0A3M2LGX2_9ACTN</name>
<dbReference type="InterPro" id="IPR009959">
    <property type="entry name" value="Cyclase_SnoaL-like"/>
</dbReference>
<dbReference type="Pfam" id="PF12680">
    <property type="entry name" value="SnoaL_2"/>
    <property type="match status" value="1"/>
</dbReference>
<comment type="caution">
    <text evidence="2">The sequence shown here is derived from an EMBL/GenBank/DDBJ whole genome shotgun (WGS) entry which is preliminary data.</text>
</comment>
<dbReference type="AlphaFoldDB" id="A0A3M2LGX2"/>
<dbReference type="InterPro" id="IPR037401">
    <property type="entry name" value="SnoaL-like"/>
</dbReference>
<dbReference type="EMBL" id="RFFG01000128">
    <property type="protein sequence ID" value="RMI36704.1"/>
    <property type="molecule type" value="Genomic_DNA"/>
</dbReference>
<feature type="domain" description="SnoaL-like" evidence="1">
    <location>
        <begin position="5"/>
        <end position="102"/>
    </location>
</feature>
<protein>
    <recommendedName>
        <fullName evidence="1">SnoaL-like domain-containing protein</fullName>
    </recommendedName>
</protein>
<dbReference type="Gene3D" id="3.10.450.50">
    <property type="match status" value="1"/>
</dbReference>
<organism evidence="2 3">
    <name type="scientific">Actinomadura harenae</name>
    <dbReference type="NCBI Taxonomy" id="2483351"/>
    <lineage>
        <taxon>Bacteria</taxon>
        <taxon>Bacillati</taxon>
        <taxon>Actinomycetota</taxon>
        <taxon>Actinomycetes</taxon>
        <taxon>Streptosporangiales</taxon>
        <taxon>Thermomonosporaceae</taxon>
        <taxon>Actinomadura</taxon>
    </lineage>
</organism>
<evidence type="ECO:0000259" key="1">
    <source>
        <dbReference type="Pfam" id="PF12680"/>
    </source>
</evidence>
<dbReference type="SUPFAM" id="SSF54427">
    <property type="entry name" value="NTF2-like"/>
    <property type="match status" value="1"/>
</dbReference>
<accession>A0A3M2LGX2</accession>